<keyword evidence="9" id="KW-1185">Reference proteome</keyword>
<feature type="transmembrane region" description="Helical" evidence="6">
    <location>
        <begin position="157"/>
        <end position="175"/>
    </location>
</feature>
<feature type="transmembrane region" description="Helical" evidence="6">
    <location>
        <begin position="36"/>
        <end position="55"/>
    </location>
</feature>
<evidence type="ECO:0000256" key="6">
    <source>
        <dbReference type="SAM" id="Phobius"/>
    </source>
</evidence>
<dbReference type="RefSeq" id="WP_109092821.1">
    <property type="nucleotide sequence ID" value="NZ_QETB01000001.1"/>
</dbReference>
<evidence type="ECO:0000256" key="3">
    <source>
        <dbReference type="ARBA" id="ARBA00022692"/>
    </source>
</evidence>
<evidence type="ECO:0000256" key="5">
    <source>
        <dbReference type="ARBA" id="ARBA00023136"/>
    </source>
</evidence>
<name>A0A2V1KC95_9ACTO</name>
<protein>
    <submittedName>
        <fullName evidence="8">EamA family transporter</fullName>
    </submittedName>
</protein>
<evidence type="ECO:0000313" key="9">
    <source>
        <dbReference type="Proteomes" id="UP000245283"/>
    </source>
</evidence>
<dbReference type="InterPro" id="IPR037185">
    <property type="entry name" value="EmrE-like"/>
</dbReference>
<feature type="domain" description="EamA" evidence="7">
    <location>
        <begin position="157"/>
        <end position="290"/>
    </location>
</feature>
<reference evidence="9" key="1">
    <citation type="submission" date="2018-05" db="EMBL/GenBank/DDBJ databases">
        <authorList>
            <person name="Li Y."/>
        </authorList>
    </citation>
    <scope>NUCLEOTIDE SEQUENCE [LARGE SCALE GENOMIC DNA]</scope>
    <source>
        <strain evidence="9">sk1b4</strain>
    </source>
</reference>
<keyword evidence="5 6" id="KW-0472">Membrane</keyword>
<comment type="similarity">
    <text evidence="2">Belongs to the EamA transporter family.</text>
</comment>
<keyword evidence="3 6" id="KW-0812">Transmembrane</keyword>
<dbReference type="AlphaFoldDB" id="A0A2V1KC95"/>
<feature type="transmembrane region" description="Helical" evidence="6">
    <location>
        <begin position="125"/>
        <end position="145"/>
    </location>
</feature>
<organism evidence="8 9">
    <name type="scientific">Ancrocorticia populi</name>
    <dbReference type="NCBI Taxonomy" id="2175228"/>
    <lineage>
        <taxon>Bacteria</taxon>
        <taxon>Bacillati</taxon>
        <taxon>Actinomycetota</taxon>
        <taxon>Actinomycetes</taxon>
        <taxon>Actinomycetales</taxon>
        <taxon>Actinomycetaceae</taxon>
        <taxon>Ancrocorticia</taxon>
    </lineage>
</organism>
<accession>A0A2V1KC95</accession>
<sequence>MTSRQNLLGIAAITLTSILWGTTGTAATFAPDAGPLAIGSAALGIGGLLQALIAIPSIRQALPALRANANSVILGAFAVAIYPLAFYSSMHYAGVAIGSVVSLASAPLASGLLERYLEKRRLSLWWMLSASLGALGSAMLCVSRMGDTEGSAETTALGVGLGLIAGFTYASYSWVAHHLMELRIPRAASMGAVFGCGGLLLMPVLLVTGAPLIATREAFLVATYMALIPMFLGYVLFGFGLARVPASTATTITLTEPAVAAILAVAIVGETLTPLGWVGLATIGTTLIILALAPTNNRAQGLPS</sequence>
<feature type="transmembrane region" description="Helical" evidence="6">
    <location>
        <begin position="187"/>
        <end position="213"/>
    </location>
</feature>
<feature type="transmembrane region" description="Helical" evidence="6">
    <location>
        <begin position="92"/>
        <end position="113"/>
    </location>
</feature>
<evidence type="ECO:0000259" key="7">
    <source>
        <dbReference type="Pfam" id="PF00892"/>
    </source>
</evidence>
<dbReference type="EMBL" id="QETB01000001">
    <property type="protein sequence ID" value="PWF27321.1"/>
    <property type="molecule type" value="Genomic_DNA"/>
</dbReference>
<feature type="transmembrane region" description="Helical" evidence="6">
    <location>
        <begin position="219"/>
        <end position="242"/>
    </location>
</feature>
<keyword evidence="4 6" id="KW-1133">Transmembrane helix</keyword>
<gene>
    <name evidence="8" type="ORF">DD236_02745</name>
</gene>
<comment type="caution">
    <text evidence="8">The sequence shown here is derived from an EMBL/GenBank/DDBJ whole genome shotgun (WGS) entry which is preliminary data.</text>
</comment>
<feature type="domain" description="EamA" evidence="7">
    <location>
        <begin position="8"/>
        <end position="140"/>
    </location>
</feature>
<evidence type="ECO:0000256" key="2">
    <source>
        <dbReference type="ARBA" id="ARBA00007362"/>
    </source>
</evidence>
<evidence type="ECO:0000313" key="8">
    <source>
        <dbReference type="EMBL" id="PWF27321.1"/>
    </source>
</evidence>
<evidence type="ECO:0000256" key="4">
    <source>
        <dbReference type="ARBA" id="ARBA00022989"/>
    </source>
</evidence>
<feature type="transmembrane region" description="Helical" evidence="6">
    <location>
        <begin position="249"/>
        <end position="269"/>
    </location>
</feature>
<feature type="transmembrane region" description="Helical" evidence="6">
    <location>
        <begin position="275"/>
        <end position="293"/>
    </location>
</feature>
<dbReference type="SUPFAM" id="SSF103481">
    <property type="entry name" value="Multidrug resistance efflux transporter EmrE"/>
    <property type="match status" value="1"/>
</dbReference>
<comment type="subcellular location">
    <subcellularLocation>
        <location evidence="1">Membrane</location>
        <topology evidence="1">Multi-pass membrane protein</topology>
    </subcellularLocation>
</comment>
<dbReference type="PANTHER" id="PTHR32322">
    <property type="entry name" value="INNER MEMBRANE TRANSPORTER"/>
    <property type="match status" value="1"/>
</dbReference>
<dbReference type="Pfam" id="PF00892">
    <property type="entry name" value="EamA"/>
    <property type="match status" value="2"/>
</dbReference>
<dbReference type="Proteomes" id="UP000245283">
    <property type="component" value="Unassembled WGS sequence"/>
</dbReference>
<dbReference type="PANTHER" id="PTHR32322:SF2">
    <property type="entry name" value="EAMA DOMAIN-CONTAINING PROTEIN"/>
    <property type="match status" value="1"/>
</dbReference>
<evidence type="ECO:0000256" key="1">
    <source>
        <dbReference type="ARBA" id="ARBA00004141"/>
    </source>
</evidence>
<feature type="transmembrane region" description="Helical" evidence="6">
    <location>
        <begin position="67"/>
        <end position="86"/>
    </location>
</feature>
<dbReference type="OrthoDB" id="9787117at2"/>
<dbReference type="InterPro" id="IPR050638">
    <property type="entry name" value="AA-Vitamin_Transporters"/>
</dbReference>
<proteinExistence type="inferred from homology"/>
<dbReference type="GO" id="GO:0016020">
    <property type="term" value="C:membrane"/>
    <property type="evidence" value="ECO:0007669"/>
    <property type="project" value="UniProtKB-SubCell"/>
</dbReference>
<dbReference type="InterPro" id="IPR000620">
    <property type="entry name" value="EamA_dom"/>
</dbReference>